<keyword evidence="3" id="KW-1185">Reference proteome</keyword>
<proteinExistence type="predicted"/>
<evidence type="ECO:0000313" key="2">
    <source>
        <dbReference type="EMBL" id="KAH3708374.1"/>
    </source>
</evidence>
<dbReference type="Proteomes" id="UP000828390">
    <property type="component" value="Unassembled WGS sequence"/>
</dbReference>
<sequence>MVASRMSCGTAPSSQHKSRRSCSGWIRVVFPHLMAPVGLPSLPGALPQISESSLSSFITGR</sequence>
<organism evidence="2 3">
    <name type="scientific">Dreissena polymorpha</name>
    <name type="common">Zebra mussel</name>
    <name type="synonym">Mytilus polymorpha</name>
    <dbReference type="NCBI Taxonomy" id="45954"/>
    <lineage>
        <taxon>Eukaryota</taxon>
        <taxon>Metazoa</taxon>
        <taxon>Spiralia</taxon>
        <taxon>Lophotrochozoa</taxon>
        <taxon>Mollusca</taxon>
        <taxon>Bivalvia</taxon>
        <taxon>Autobranchia</taxon>
        <taxon>Heteroconchia</taxon>
        <taxon>Euheterodonta</taxon>
        <taxon>Imparidentia</taxon>
        <taxon>Neoheterodontei</taxon>
        <taxon>Myida</taxon>
        <taxon>Dreissenoidea</taxon>
        <taxon>Dreissenidae</taxon>
        <taxon>Dreissena</taxon>
    </lineage>
</organism>
<gene>
    <name evidence="2" type="ORF">DPMN_067823</name>
</gene>
<reference evidence="2" key="1">
    <citation type="journal article" date="2019" name="bioRxiv">
        <title>The Genome of the Zebra Mussel, Dreissena polymorpha: A Resource for Invasive Species Research.</title>
        <authorList>
            <person name="McCartney M.A."/>
            <person name="Auch B."/>
            <person name="Kono T."/>
            <person name="Mallez S."/>
            <person name="Zhang Y."/>
            <person name="Obille A."/>
            <person name="Becker A."/>
            <person name="Abrahante J.E."/>
            <person name="Garbe J."/>
            <person name="Badalamenti J.P."/>
            <person name="Herman A."/>
            <person name="Mangelson H."/>
            <person name="Liachko I."/>
            <person name="Sullivan S."/>
            <person name="Sone E.D."/>
            <person name="Koren S."/>
            <person name="Silverstein K.A.T."/>
            <person name="Beckman K.B."/>
            <person name="Gohl D.M."/>
        </authorList>
    </citation>
    <scope>NUCLEOTIDE SEQUENCE</scope>
    <source>
        <strain evidence="2">Duluth1</strain>
        <tissue evidence="2">Whole animal</tissue>
    </source>
</reference>
<evidence type="ECO:0000256" key="1">
    <source>
        <dbReference type="SAM" id="MobiDB-lite"/>
    </source>
</evidence>
<name>A0A9D3Z1E0_DREPO</name>
<reference evidence="2" key="2">
    <citation type="submission" date="2020-11" db="EMBL/GenBank/DDBJ databases">
        <authorList>
            <person name="McCartney M.A."/>
            <person name="Auch B."/>
            <person name="Kono T."/>
            <person name="Mallez S."/>
            <person name="Becker A."/>
            <person name="Gohl D.M."/>
            <person name="Silverstein K.A.T."/>
            <person name="Koren S."/>
            <person name="Bechman K.B."/>
            <person name="Herman A."/>
            <person name="Abrahante J.E."/>
            <person name="Garbe J."/>
        </authorList>
    </citation>
    <scope>NUCLEOTIDE SEQUENCE</scope>
    <source>
        <strain evidence="2">Duluth1</strain>
        <tissue evidence="2">Whole animal</tissue>
    </source>
</reference>
<comment type="caution">
    <text evidence="2">The sequence shown here is derived from an EMBL/GenBank/DDBJ whole genome shotgun (WGS) entry which is preliminary data.</text>
</comment>
<protein>
    <submittedName>
        <fullName evidence="2">Uncharacterized protein</fullName>
    </submittedName>
</protein>
<evidence type="ECO:0000313" key="3">
    <source>
        <dbReference type="Proteomes" id="UP000828390"/>
    </source>
</evidence>
<dbReference type="AlphaFoldDB" id="A0A9D3Z1E0"/>
<accession>A0A9D3Z1E0</accession>
<dbReference type="EMBL" id="JAIWYP010000014">
    <property type="protein sequence ID" value="KAH3708374.1"/>
    <property type="molecule type" value="Genomic_DNA"/>
</dbReference>
<feature type="region of interest" description="Disordered" evidence="1">
    <location>
        <begin position="1"/>
        <end position="20"/>
    </location>
</feature>